<protein>
    <submittedName>
        <fullName evidence="1">Uncharacterized protein</fullName>
    </submittedName>
</protein>
<dbReference type="Gene3D" id="3.40.50.300">
    <property type="entry name" value="P-loop containing nucleotide triphosphate hydrolases"/>
    <property type="match status" value="1"/>
</dbReference>
<dbReference type="InterPro" id="IPR027417">
    <property type="entry name" value="P-loop_NTPase"/>
</dbReference>
<accession>A0A7G9Z0W9</accession>
<gene>
    <name evidence="1" type="ORF">NNHBGCAA_00003</name>
</gene>
<dbReference type="AlphaFoldDB" id="A0A7G9Z0W9"/>
<reference evidence="1" key="1">
    <citation type="submission" date="2020-06" db="EMBL/GenBank/DDBJ databases">
        <title>Unique genomic features of the anaerobic methanotrophic archaea.</title>
        <authorList>
            <person name="Chadwick G.L."/>
            <person name="Skennerton C.T."/>
            <person name="Laso-Perez R."/>
            <person name="Leu A.O."/>
            <person name="Speth D.R."/>
            <person name="Yu H."/>
            <person name="Morgan-Lang C."/>
            <person name="Hatzenpichler R."/>
            <person name="Goudeau D."/>
            <person name="Malmstrom R."/>
            <person name="Brazelton W.J."/>
            <person name="Woyke T."/>
            <person name="Hallam S.J."/>
            <person name="Tyson G.W."/>
            <person name="Wegener G."/>
            <person name="Boetius A."/>
            <person name="Orphan V."/>
        </authorList>
    </citation>
    <scope>NUCLEOTIDE SEQUENCE</scope>
</reference>
<evidence type="ECO:0000313" key="1">
    <source>
        <dbReference type="EMBL" id="QNO53903.1"/>
    </source>
</evidence>
<proteinExistence type="predicted"/>
<dbReference type="SUPFAM" id="SSF52540">
    <property type="entry name" value="P-loop containing nucleoside triphosphate hydrolases"/>
    <property type="match status" value="1"/>
</dbReference>
<sequence>MVLNKVTEDEAVKNALDEMVKNSGVELIGTVPEDENIRAFDLVGKPIVELPEDSKAAVAVKGIFEKVCEG</sequence>
<dbReference type="EMBL" id="MT631555">
    <property type="protein sequence ID" value="QNO53903.1"/>
    <property type="molecule type" value="Genomic_DNA"/>
</dbReference>
<name>A0A7G9Z0W9_9EURY</name>
<organism evidence="1">
    <name type="scientific">Candidatus Methanophagaceae archaeon ANME-1 ERB6</name>
    <dbReference type="NCBI Taxonomy" id="2759912"/>
    <lineage>
        <taxon>Archaea</taxon>
        <taxon>Methanobacteriati</taxon>
        <taxon>Methanobacteriota</taxon>
        <taxon>Stenosarchaea group</taxon>
        <taxon>Methanomicrobia</taxon>
        <taxon>Candidatus Methanophagales</taxon>
        <taxon>Candidatus Methanophagaceae</taxon>
    </lineage>
</organism>